<sequence>MALLGPLQELYATSFFSLNLRFFGYNIPALPTFFAIFVTSRVIKLLNGIRSPHPSQSVNYLPGYRVPLQPYTFPSGLFASSWWNVGVDKFWLARTTLLFFNLEYQEFGTETISAVPFIYGVPTLFTSNLDVAKQVLSGQTQPGQLKARHFDKSESANRVLIKWGMNLVAALNGDTWRKHRRIVGPAFNNKLYERVWAETINLYRQIEAGEGWVTKDTIEIPVVQKITTKMALLVIARCGFGLSFDWSAPPISPDGTTSVQESLRILTDSYIVSLIAPDWVRYLPLPGCI</sequence>
<dbReference type="AlphaFoldDB" id="A0A9P7K146"/>
<reference evidence="1" key="1">
    <citation type="submission" date="2021-02" db="EMBL/GenBank/DDBJ databases">
        <authorList>
            <person name="Nieuwenhuis M."/>
            <person name="Van De Peppel L.J.J."/>
        </authorList>
    </citation>
    <scope>NUCLEOTIDE SEQUENCE</scope>
    <source>
        <strain evidence="1">D49</strain>
    </source>
</reference>
<evidence type="ECO:0000313" key="1">
    <source>
        <dbReference type="EMBL" id="KAG5633566.1"/>
    </source>
</evidence>
<comment type="caution">
    <text evidence="1">The sequence shown here is derived from an EMBL/GenBank/DDBJ whole genome shotgun (WGS) entry which is preliminary data.</text>
</comment>
<dbReference type="InterPro" id="IPR036396">
    <property type="entry name" value="Cyt_P450_sf"/>
</dbReference>
<gene>
    <name evidence="1" type="ORF">H0H81_006811</name>
</gene>
<dbReference type="EMBL" id="JABCKI010007494">
    <property type="protein sequence ID" value="KAG5633566.1"/>
    <property type="molecule type" value="Genomic_DNA"/>
</dbReference>
<evidence type="ECO:0000313" key="2">
    <source>
        <dbReference type="Proteomes" id="UP000717328"/>
    </source>
</evidence>
<dbReference type="Pfam" id="PF00067">
    <property type="entry name" value="p450"/>
    <property type="match status" value="1"/>
</dbReference>
<protein>
    <recommendedName>
        <fullName evidence="3">Cytochrome P450</fullName>
    </recommendedName>
</protein>
<dbReference type="GO" id="GO:0016705">
    <property type="term" value="F:oxidoreductase activity, acting on paired donors, with incorporation or reduction of molecular oxygen"/>
    <property type="evidence" value="ECO:0007669"/>
    <property type="project" value="InterPro"/>
</dbReference>
<proteinExistence type="predicted"/>
<evidence type="ECO:0008006" key="3">
    <source>
        <dbReference type="Google" id="ProtNLM"/>
    </source>
</evidence>
<dbReference type="GO" id="GO:0005506">
    <property type="term" value="F:iron ion binding"/>
    <property type="evidence" value="ECO:0007669"/>
    <property type="project" value="InterPro"/>
</dbReference>
<dbReference type="SUPFAM" id="SSF48264">
    <property type="entry name" value="Cytochrome P450"/>
    <property type="match status" value="1"/>
</dbReference>
<dbReference type="GO" id="GO:0004497">
    <property type="term" value="F:monooxygenase activity"/>
    <property type="evidence" value="ECO:0007669"/>
    <property type="project" value="InterPro"/>
</dbReference>
<keyword evidence="2" id="KW-1185">Reference proteome</keyword>
<dbReference type="Gene3D" id="1.10.630.10">
    <property type="entry name" value="Cytochrome P450"/>
    <property type="match status" value="1"/>
</dbReference>
<dbReference type="InterPro" id="IPR001128">
    <property type="entry name" value="Cyt_P450"/>
</dbReference>
<name>A0A9P7K146_9AGAR</name>
<dbReference type="GO" id="GO:0020037">
    <property type="term" value="F:heme binding"/>
    <property type="evidence" value="ECO:0007669"/>
    <property type="project" value="InterPro"/>
</dbReference>
<organism evidence="1 2">
    <name type="scientific">Sphagnurus paluster</name>
    <dbReference type="NCBI Taxonomy" id="117069"/>
    <lineage>
        <taxon>Eukaryota</taxon>
        <taxon>Fungi</taxon>
        <taxon>Dikarya</taxon>
        <taxon>Basidiomycota</taxon>
        <taxon>Agaricomycotina</taxon>
        <taxon>Agaricomycetes</taxon>
        <taxon>Agaricomycetidae</taxon>
        <taxon>Agaricales</taxon>
        <taxon>Tricholomatineae</taxon>
        <taxon>Lyophyllaceae</taxon>
        <taxon>Sphagnurus</taxon>
    </lineage>
</organism>
<accession>A0A9P7K146</accession>
<dbReference type="OrthoDB" id="1470350at2759"/>
<dbReference type="Proteomes" id="UP000717328">
    <property type="component" value="Unassembled WGS sequence"/>
</dbReference>
<reference evidence="1" key="2">
    <citation type="submission" date="2021-10" db="EMBL/GenBank/DDBJ databases">
        <title>Phylogenomics reveals ancestral predisposition of the termite-cultivated fungus Termitomyces towards a domesticated lifestyle.</title>
        <authorList>
            <person name="Auxier B."/>
            <person name="Grum-Grzhimaylo A."/>
            <person name="Cardenas M.E."/>
            <person name="Lodge J.D."/>
            <person name="Laessoe T."/>
            <person name="Pedersen O."/>
            <person name="Smith M.E."/>
            <person name="Kuyper T.W."/>
            <person name="Franco-Molano E.A."/>
            <person name="Baroni T.J."/>
            <person name="Aanen D.K."/>
        </authorList>
    </citation>
    <scope>NUCLEOTIDE SEQUENCE</scope>
    <source>
        <strain evidence="1">D49</strain>
    </source>
</reference>